<protein>
    <submittedName>
        <fullName evidence="1">Uncharacterized protein</fullName>
    </submittedName>
</protein>
<reference evidence="1 2" key="1">
    <citation type="submission" date="2016-10" db="EMBL/GenBank/DDBJ databases">
        <title>Comparative genomics between deep and shallow subseafloor isolates.</title>
        <authorList>
            <person name="Ishii S."/>
            <person name="Miller J.R."/>
            <person name="Sutton G."/>
            <person name="Suzuki S."/>
            <person name="Methe B."/>
            <person name="Inagaki F."/>
            <person name="Imachi H."/>
        </authorList>
    </citation>
    <scope>NUCLEOTIDE SEQUENCE [LARGE SCALE GENOMIC DNA]</scope>
    <source>
        <strain evidence="1 2">MO-MB1</strain>
    </source>
</reference>
<accession>A0A2H4VBS7</accession>
<dbReference type="GeneID" id="35121056"/>
<proteinExistence type="predicted"/>
<evidence type="ECO:0000313" key="1">
    <source>
        <dbReference type="EMBL" id="AUB55542.1"/>
    </source>
</evidence>
<sequence length="193" mass="21627">MSNEEIICPHCGSETPNFNFCSNCGNPLKDLEKGSPLKNIEDGNPLESSVDSEEIIIAALTTSDTSKSRFGGGKTKHLFFTTNYLLEDEGSNIGFLGNTMSMELDGDLIQEGINEKIDIKQIQQERPNLKVIPYTEIEKAQFEITRFVVNLEIKAPSFTPKYVLGAKKYGDQFQDKIRSLLEPKIGDRFIVKK</sequence>
<evidence type="ECO:0000313" key="2">
    <source>
        <dbReference type="Proteomes" id="UP000232806"/>
    </source>
</evidence>
<organism evidence="1 2">
    <name type="scientific">Methanobacterium subterraneum</name>
    <dbReference type="NCBI Taxonomy" id="59277"/>
    <lineage>
        <taxon>Archaea</taxon>
        <taxon>Methanobacteriati</taxon>
        <taxon>Methanobacteriota</taxon>
        <taxon>Methanomada group</taxon>
        <taxon>Methanobacteria</taxon>
        <taxon>Methanobacteriales</taxon>
        <taxon>Methanobacteriaceae</taxon>
        <taxon>Methanobacterium</taxon>
    </lineage>
</organism>
<dbReference type="RefSeq" id="WP_100905520.1">
    <property type="nucleotide sequence ID" value="NZ_CP017766.1"/>
</dbReference>
<dbReference type="AlphaFoldDB" id="A0A2H4VBS7"/>
<gene>
    <name evidence="1" type="ORF">BK007_05625</name>
</gene>
<dbReference type="Proteomes" id="UP000232806">
    <property type="component" value="Chromosome"/>
</dbReference>
<dbReference type="EMBL" id="CP017766">
    <property type="protein sequence ID" value="AUB55542.1"/>
    <property type="molecule type" value="Genomic_DNA"/>
</dbReference>
<name>A0A2H4VBS7_9EURY</name>